<sequence length="199" mass="22657">MDFAEVLRGRRMVRHYRTDPVPAETLRRVVRVVRRAPSAGYSQGHRLVVITDPALRRRLAAVAEPWYREHGYQPWISQAPVHIAIGIREASYHERYTESDKLTSDGSEIPWPVPFWWFDAGALFMLLQLAAIDEGLTCGFYSPAPPEQLHALAEIAQFPDDVALAGVLTLGYPADPDAPPSRRLTERRKPFDELVTWRD</sequence>
<keyword evidence="2" id="KW-0560">Oxidoreductase</keyword>
<reference evidence="5 6" key="1">
    <citation type="submission" date="2016-10" db="EMBL/GenBank/DDBJ databases">
        <authorList>
            <person name="de Groot N.N."/>
        </authorList>
    </citation>
    <scope>NUCLEOTIDE SEQUENCE [LARGE SCALE GENOMIC DNA]</scope>
    <source>
        <strain evidence="5 6">DSM 44149</strain>
    </source>
</reference>
<gene>
    <name evidence="5" type="ORF">SAMN04489726_2025</name>
</gene>
<evidence type="ECO:0000256" key="3">
    <source>
        <dbReference type="SAM" id="MobiDB-lite"/>
    </source>
</evidence>
<dbReference type="InterPro" id="IPR000415">
    <property type="entry name" value="Nitroreductase-like"/>
</dbReference>
<dbReference type="STRING" id="211114.SAMN04489726_2025"/>
<dbReference type="OrthoDB" id="3358989at2"/>
<dbReference type="GO" id="GO:0016491">
    <property type="term" value="F:oxidoreductase activity"/>
    <property type="evidence" value="ECO:0007669"/>
    <property type="project" value="UniProtKB-KW"/>
</dbReference>
<evidence type="ECO:0000256" key="1">
    <source>
        <dbReference type="ARBA" id="ARBA00007118"/>
    </source>
</evidence>
<dbReference type="InterPro" id="IPR029479">
    <property type="entry name" value="Nitroreductase"/>
</dbReference>
<dbReference type="PANTHER" id="PTHR43673:SF10">
    <property type="entry name" value="NADH DEHYDROGENASE_NAD(P)H NITROREDUCTASE XCC3605-RELATED"/>
    <property type="match status" value="1"/>
</dbReference>
<dbReference type="SUPFAM" id="SSF55469">
    <property type="entry name" value="FMN-dependent nitroreductase-like"/>
    <property type="match status" value="1"/>
</dbReference>
<dbReference type="Pfam" id="PF00881">
    <property type="entry name" value="Nitroreductase"/>
    <property type="match status" value="1"/>
</dbReference>
<dbReference type="AlphaFoldDB" id="A0A1G9TW84"/>
<dbReference type="EMBL" id="LT629701">
    <property type="protein sequence ID" value="SDM51947.1"/>
    <property type="molecule type" value="Genomic_DNA"/>
</dbReference>
<evidence type="ECO:0000313" key="6">
    <source>
        <dbReference type="Proteomes" id="UP000183376"/>
    </source>
</evidence>
<evidence type="ECO:0000259" key="4">
    <source>
        <dbReference type="Pfam" id="PF00881"/>
    </source>
</evidence>
<name>A0A1G9TW84_ALLAB</name>
<comment type="similarity">
    <text evidence="1">Belongs to the nitroreductase family.</text>
</comment>
<dbReference type="eggNOG" id="COG0778">
    <property type="taxonomic scope" value="Bacteria"/>
</dbReference>
<feature type="domain" description="Nitroreductase" evidence="4">
    <location>
        <begin position="7"/>
        <end position="172"/>
    </location>
</feature>
<protein>
    <submittedName>
        <fullName evidence="5">Nitroreductase</fullName>
    </submittedName>
</protein>
<dbReference type="Proteomes" id="UP000183376">
    <property type="component" value="Chromosome I"/>
</dbReference>
<evidence type="ECO:0000256" key="2">
    <source>
        <dbReference type="ARBA" id="ARBA00023002"/>
    </source>
</evidence>
<accession>A0A1G9TW84</accession>
<evidence type="ECO:0000313" key="5">
    <source>
        <dbReference type="EMBL" id="SDM51947.1"/>
    </source>
</evidence>
<dbReference type="RefSeq" id="WP_030433459.1">
    <property type="nucleotide sequence ID" value="NZ_JOEF01000043.1"/>
</dbReference>
<keyword evidence="6" id="KW-1185">Reference proteome</keyword>
<feature type="region of interest" description="Disordered" evidence="3">
    <location>
        <begin position="176"/>
        <end position="199"/>
    </location>
</feature>
<dbReference type="Gene3D" id="3.40.109.10">
    <property type="entry name" value="NADH Oxidase"/>
    <property type="match status" value="1"/>
</dbReference>
<feature type="compositionally biased region" description="Basic and acidic residues" evidence="3">
    <location>
        <begin position="183"/>
        <end position="199"/>
    </location>
</feature>
<organism evidence="5 6">
    <name type="scientific">Allokutzneria albata</name>
    <name type="common">Kibdelosporangium albatum</name>
    <dbReference type="NCBI Taxonomy" id="211114"/>
    <lineage>
        <taxon>Bacteria</taxon>
        <taxon>Bacillati</taxon>
        <taxon>Actinomycetota</taxon>
        <taxon>Actinomycetes</taxon>
        <taxon>Pseudonocardiales</taxon>
        <taxon>Pseudonocardiaceae</taxon>
        <taxon>Allokutzneria</taxon>
    </lineage>
</organism>
<proteinExistence type="inferred from homology"/>
<dbReference type="PANTHER" id="PTHR43673">
    <property type="entry name" value="NAD(P)H NITROREDUCTASE YDGI-RELATED"/>
    <property type="match status" value="1"/>
</dbReference>